<feature type="domain" description="JmjC" evidence="1">
    <location>
        <begin position="113"/>
        <end position="270"/>
    </location>
</feature>
<dbReference type="EC" id="2.3.1.231" evidence="2"/>
<evidence type="ECO:0000259" key="1">
    <source>
        <dbReference type="PROSITE" id="PS51184"/>
    </source>
</evidence>
<protein>
    <submittedName>
        <fullName evidence="2">tRNA(Phe) (7-(3-amino-3-carboxypropyl)wyosine(37)-O)-methyltransferase</fullName>
        <ecNumber evidence="2">2.1.1.290</ecNumber>
        <ecNumber evidence="2">2.3.1.231</ecNumber>
    </submittedName>
</protein>
<keyword evidence="2" id="KW-0808">Transferase</keyword>
<dbReference type="InterPro" id="IPR014710">
    <property type="entry name" value="RmlC-like_jellyroll"/>
</dbReference>
<dbReference type="SMART" id="SM00558">
    <property type="entry name" value="JmjC"/>
    <property type="match status" value="1"/>
</dbReference>
<organism evidence="2 3">
    <name type="scientific">Saliniradius amylolyticus</name>
    <dbReference type="NCBI Taxonomy" id="2183582"/>
    <lineage>
        <taxon>Bacteria</taxon>
        <taxon>Pseudomonadati</taxon>
        <taxon>Pseudomonadota</taxon>
        <taxon>Gammaproteobacteria</taxon>
        <taxon>Alteromonadales</taxon>
        <taxon>Alteromonadaceae</taxon>
        <taxon>Saliniradius</taxon>
    </lineage>
</organism>
<dbReference type="InterPro" id="IPR003347">
    <property type="entry name" value="JmjC_dom"/>
</dbReference>
<dbReference type="Gene3D" id="2.60.120.10">
    <property type="entry name" value="Jelly Rolls"/>
    <property type="match status" value="1"/>
</dbReference>
<dbReference type="Proteomes" id="UP000245728">
    <property type="component" value="Chromosome"/>
</dbReference>
<dbReference type="PANTHER" id="PTHR12461:SF105">
    <property type="entry name" value="HYPOXIA-INDUCIBLE FACTOR 1-ALPHA INHIBITOR"/>
    <property type="match status" value="1"/>
</dbReference>
<dbReference type="PANTHER" id="PTHR12461">
    <property type="entry name" value="HYPOXIA-INDUCIBLE FACTOR 1 ALPHA INHIBITOR-RELATED"/>
    <property type="match status" value="1"/>
</dbReference>
<dbReference type="GO" id="GO:0032259">
    <property type="term" value="P:methylation"/>
    <property type="evidence" value="ECO:0007669"/>
    <property type="project" value="UniProtKB-KW"/>
</dbReference>
<dbReference type="AlphaFoldDB" id="A0A2S2E164"/>
<dbReference type="OrthoDB" id="479699at2"/>
<evidence type="ECO:0000313" key="3">
    <source>
        <dbReference type="Proteomes" id="UP000245728"/>
    </source>
</evidence>
<evidence type="ECO:0000313" key="2">
    <source>
        <dbReference type="EMBL" id="AWL11391.1"/>
    </source>
</evidence>
<dbReference type="PROSITE" id="PS51184">
    <property type="entry name" value="JMJC"/>
    <property type="match status" value="1"/>
</dbReference>
<sequence>MKRFAPIQHLDCAETAPDLSAIFERSEPLVLKNLLKHWPVVQKAHEGDTEVAAYLSELATSEPVTVYQGNSPDQTKVFYNDDLTGFNFTPSSAPLAEVLDTLIKDNSEHSAMHYVGSTLIDRWLPRFCQHHTVPSVPDTALRSIWLGNQTEIPAHFDFPDNLACVVAGQRRFTLFPPEQVSNLYVGPLEHTPAGQPISMVDLNQPDLERFPLFREALVHARQAELNPGDAIFIPSMWWHHVASLRKLNILVNYWWRNTPHFLGNPTNALMHALLSIGQLPAHQKQAWQSLFDHWVFNSDEGRMNHLPEDKTGALGNIDEVRARRLRADLINKLNR</sequence>
<reference evidence="2 3" key="1">
    <citation type="submission" date="2018-05" db="EMBL/GenBank/DDBJ databases">
        <title>Salinimonas sp. HMF8227 Genome sequencing and assembly.</title>
        <authorList>
            <person name="Kang H."/>
            <person name="Kang J."/>
            <person name="Cha I."/>
            <person name="Kim H."/>
            <person name="Joh K."/>
        </authorList>
    </citation>
    <scope>NUCLEOTIDE SEQUENCE [LARGE SCALE GENOMIC DNA]</scope>
    <source>
        <strain evidence="2 3">HMF8227</strain>
    </source>
</reference>
<accession>A0A2S2E164</accession>
<keyword evidence="2" id="KW-0489">Methyltransferase</keyword>
<keyword evidence="3" id="KW-1185">Reference proteome</keyword>
<dbReference type="Pfam" id="PF13621">
    <property type="entry name" value="Cupin_8"/>
    <property type="match status" value="1"/>
</dbReference>
<dbReference type="SUPFAM" id="SSF51197">
    <property type="entry name" value="Clavaminate synthase-like"/>
    <property type="match status" value="1"/>
</dbReference>
<dbReference type="InterPro" id="IPR041667">
    <property type="entry name" value="Cupin_8"/>
</dbReference>
<dbReference type="RefSeq" id="WP_109339043.1">
    <property type="nucleotide sequence ID" value="NZ_CP029347.1"/>
</dbReference>
<dbReference type="KEGG" id="salh:HMF8227_00896"/>
<proteinExistence type="predicted"/>
<dbReference type="EC" id="2.1.1.290" evidence="2"/>
<keyword evidence="2" id="KW-0012">Acyltransferase</keyword>
<name>A0A2S2E164_9ALTE</name>
<dbReference type="GO" id="GO:0016746">
    <property type="term" value="F:acyltransferase activity"/>
    <property type="evidence" value="ECO:0007669"/>
    <property type="project" value="UniProtKB-KW"/>
</dbReference>
<dbReference type="GO" id="GO:0008168">
    <property type="term" value="F:methyltransferase activity"/>
    <property type="evidence" value="ECO:0007669"/>
    <property type="project" value="UniProtKB-KW"/>
</dbReference>
<dbReference type="EMBL" id="CP029347">
    <property type="protein sequence ID" value="AWL11391.1"/>
    <property type="molecule type" value="Genomic_DNA"/>
</dbReference>
<gene>
    <name evidence="2" type="primary">ppm2</name>
    <name evidence="2" type="ORF">HMF8227_00896</name>
</gene>